<dbReference type="AlphaFoldDB" id="A0A1Q9GN92"/>
<feature type="domain" description="Glycosyl transferase family 1" evidence="2">
    <location>
        <begin position="198"/>
        <end position="355"/>
    </location>
</feature>
<evidence type="ECO:0000256" key="1">
    <source>
        <dbReference type="ARBA" id="ARBA00022679"/>
    </source>
</evidence>
<evidence type="ECO:0000313" key="4">
    <source>
        <dbReference type="EMBL" id="OLQ76109.1"/>
    </source>
</evidence>
<accession>A0A1Q9GN92</accession>
<evidence type="ECO:0000259" key="3">
    <source>
        <dbReference type="Pfam" id="PF13439"/>
    </source>
</evidence>
<dbReference type="PANTHER" id="PTHR46401:SF2">
    <property type="entry name" value="GLYCOSYLTRANSFERASE WBBK-RELATED"/>
    <property type="match status" value="1"/>
</dbReference>
<sequence>MSNKLNVIQVYQTDPSLNDQGGGIRYVCNLTTNLLKRNIGITFLGVGKKNYSDRELNFIKVDSSVRGYLSFGIKLFKYSLNRTLLLGKVVHVHRLYYGLPFSLFSWFTGCKVICTLHGRTFEVFKDKNSTIASKLVFPLFYFIEYLSLRLVDEVIPVSQDVIDSFIEKYPSLESKIAVIDNIIPSMLNLSDFNELPSKEDSLRELGLSTDFRYLCFIGRFAKVKDIPFIINLVNENKCYFSKNSIKVILCGHGEDFEEVKLSINQLGLNVFFHLTGVVESAEIKHVYNSSELTLICSKHEAGPTVLIESIAANTPVVSNDVGEVKEVLSAGRVGVLTDKTTESYFYAIKTVLEQDNFFDLNTGIKITNSRGSESITDKYIEKYMGLFKK</sequence>
<dbReference type="RefSeq" id="WP_075764088.1">
    <property type="nucleotide sequence ID" value="NZ_MJIL01000069.1"/>
</dbReference>
<protein>
    <recommendedName>
        <fullName evidence="6">Glycosyl transferase family 1 domain-containing protein</fullName>
    </recommendedName>
</protein>
<dbReference type="Proteomes" id="UP000186905">
    <property type="component" value="Unassembled WGS sequence"/>
</dbReference>
<dbReference type="CDD" id="cd03801">
    <property type="entry name" value="GT4_PimA-like"/>
    <property type="match status" value="1"/>
</dbReference>
<evidence type="ECO:0000259" key="2">
    <source>
        <dbReference type="Pfam" id="PF00534"/>
    </source>
</evidence>
<dbReference type="InterPro" id="IPR001296">
    <property type="entry name" value="Glyco_trans_1"/>
</dbReference>
<dbReference type="STRING" id="1903952.BIT28_19030"/>
<dbReference type="Gene3D" id="3.40.50.2000">
    <property type="entry name" value="Glycogen Phosphorylase B"/>
    <property type="match status" value="2"/>
</dbReference>
<comment type="caution">
    <text evidence="4">The sequence shown here is derived from an EMBL/GenBank/DDBJ whole genome shotgun (WGS) entry which is preliminary data.</text>
</comment>
<proteinExistence type="predicted"/>
<dbReference type="PANTHER" id="PTHR46401">
    <property type="entry name" value="GLYCOSYLTRANSFERASE WBBK-RELATED"/>
    <property type="match status" value="1"/>
</dbReference>
<reference evidence="4 5" key="1">
    <citation type="submission" date="2016-09" db="EMBL/GenBank/DDBJ databases">
        <title>Photobacterium proteolyticum sp. nov. a protease producing bacterium isolated from ocean sediments of Laizhou Bay.</title>
        <authorList>
            <person name="Li Y."/>
        </authorList>
    </citation>
    <scope>NUCLEOTIDE SEQUENCE [LARGE SCALE GENOMIC DNA]</scope>
    <source>
        <strain evidence="4 5">13-12</strain>
    </source>
</reference>
<dbReference type="Pfam" id="PF13439">
    <property type="entry name" value="Glyco_transf_4"/>
    <property type="match status" value="1"/>
</dbReference>
<organism evidence="4 5">
    <name type="scientific">Photobacterium proteolyticum</name>
    <dbReference type="NCBI Taxonomy" id="1903952"/>
    <lineage>
        <taxon>Bacteria</taxon>
        <taxon>Pseudomonadati</taxon>
        <taxon>Pseudomonadota</taxon>
        <taxon>Gammaproteobacteria</taxon>
        <taxon>Vibrionales</taxon>
        <taxon>Vibrionaceae</taxon>
        <taxon>Photobacterium</taxon>
    </lineage>
</organism>
<dbReference type="EMBL" id="MJIL01000069">
    <property type="protein sequence ID" value="OLQ76109.1"/>
    <property type="molecule type" value="Genomic_DNA"/>
</dbReference>
<gene>
    <name evidence="4" type="ORF">BIT28_19030</name>
</gene>
<dbReference type="GO" id="GO:0009103">
    <property type="term" value="P:lipopolysaccharide biosynthetic process"/>
    <property type="evidence" value="ECO:0007669"/>
    <property type="project" value="TreeGrafter"/>
</dbReference>
<name>A0A1Q9GN92_9GAMM</name>
<dbReference type="Pfam" id="PF00534">
    <property type="entry name" value="Glycos_transf_1"/>
    <property type="match status" value="1"/>
</dbReference>
<dbReference type="SUPFAM" id="SSF53756">
    <property type="entry name" value="UDP-Glycosyltransferase/glycogen phosphorylase"/>
    <property type="match status" value="1"/>
</dbReference>
<evidence type="ECO:0000313" key="5">
    <source>
        <dbReference type="Proteomes" id="UP000186905"/>
    </source>
</evidence>
<keyword evidence="5" id="KW-1185">Reference proteome</keyword>
<dbReference type="GO" id="GO:0016757">
    <property type="term" value="F:glycosyltransferase activity"/>
    <property type="evidence" value="ECO:0007669"/>
    <property type="project" value="InterPro"/>
</dbReference>
<dbReference type="InterPro" id="IPR028098">
    <property type="entry name" value="Glyco_trans_4-like_N"/>
</dbReference>
<evidence type="ECO:0008006" key="6">
    <source>
        <dbReference type="Google" id="ProtNLM"/>
    </source>
</evidence>
<feature type="domain" description="Glycosyltransferase subfamily 4-like N-terminal" evidence="3">
    <location>
        <begin position="21"/>
        <end position="183"/>
    </location>
</feature>
<keyword evidence="1" id="KW-0808">Transferase</keyword>